<gene>
    <name evidence="2" type="ORF">MERR_LOCUS11411</name>
</gene>
<comment type="caution">
    <text evidence="2">The sequence shown here is derived from an EMBL/GenBank/DDBJ whole genome shotgun (WGS) entry which is preliminary data.</text>
</comment>
<sequence>MERDPRVPSPIKAIPLCHISLQRNFPTEQEISSPQAPPPSWESYNSPPSLSPLMTKKNLLLYLQAADLETSSQADFDREKHLLVTPISTLSLTSS</sequence>
<protein>
    <submittedName>
        <fullName evidence="2">Uncharacterized protein</fullName>
    </submittedName>
</protein>
<feature type="region of interest" description="Disordered" evidence="1">
    <location>
        <begin position="25"/>
        <end position="49"/>
    </location>
</feature>
<evidence type="ECO:0000256" key="1">
    <source>
        <dbReference type="SAM" id="MobiDB-lite"/>
    </source>
</evidence>
<dbReference type="Proteomes" id="UP000467841">
    <property type="component" value="Unassembled WGS sequence"/>
</dbReference>
<dbReference type="AlphaFoldDB" id="A0A6D2IBD1"/>
<feature type="compositionally biased region" description="Polar residues" evidence="1">
    <location>
        <begin position="25"/>
        <end position="34"/>
    </location>
</feature>
<name>A0A6D2IBD1_9BRAS</name>
<evidence type="ECO:0000313" key="3">
    <source>
        <dbReference type="Proteomes" id="UP000467841"/>
    </source>
</evidence>
<keyword evidence="3" id="KW-1185">Reference proteome</keyword>
<reference evidence="2" key="1">
    <citation type="submission" date="2020-01" db="EMBL/GenBank/DDBJ databases">
        <authorList>
            <person name="Mishra B."/>
        </authorList>
    </citation>
    <scope>NUCLEOTIDE SEQUENCE [LARGE SCALE GENOMIC DNA]</scope>
</reference>
<accession>A0A6D2IBD1</accession>
<dbReference type="EMBL" id="CACVBM020000876">
    <property type="protein sequence ID" value="CAA7024176.1"/>
    <property type="molecule type" value="Genomic_DNA"/>
</dbReference>
<organism evidence="2 3">
    <name type="scientific">Microthlaspi erraticum</name>
    <dbReference type="NCBI Taxonomy" id="1685480"/>
    <lineage>
        <taxon>Eukaryota</taxon>
        <taxon>Viridiplantae</taxon>
        <taxon>Streptophyta</taxon>
        <taxon>Embryophyta</taxon>
        <taxon>Tracheophyta</taxon>
        <taxon>Spermatophyta</taxon>
        <taxon>Magnoliopsida</taxon>
        <taxon>eudicotyledons</taxon>
        <taxon>Gunneridae</taxon>
        <taxon>Pentapetalae</taxon>
        <taxon>rosids</taxon>
        <taxon>malvids</taxon>
        <taxon>Brassicales</taxon>
        <taxon>Brassicaceae</taxon>
        <taxon>Coluteocarpeae</taxon>
        <taxon>Microthlaspi</taxon>
    </lineage>
</organism>
<proteinExistence type="predicted"/>
<evidence type="ECO:0000313" key="2">
    <source>
        <dbReference type="EMBL" id="CAA7024176.1"/>
    </source>
</evidence>